<accession>A0AC61QW22</accession>
<proteinExistence type="predicted"/>
<organism evidence="1 2">
    <name type="scientific">Hominisplanchenecus murintestinalis</name>
    <dbReference type="NCBI Taxonomy" id="2941517"/>
    <lineage>
        <taxon>Bacteria</taxon>
        <taxon>Bacillati</taxon>
        <taxon>Bacillota</taxon>
        <taxon>Clostridia</taxon>
        <taxon>Lachnospirales</taxon>
        <taxon>Lachnospiraceae</taxon>
        <taxon>Hominisplanchenecus</taxon>
    </lineage>
</organism>
<comment type="caution">
    <text evidence="1">The sequence shown here is derived from an EMBL/GenBank/DDBJ whole genome shotgun (WGS) entry which is preliminary data.</text>
</comment>
<evidence type="ECO:0000313" key="2">
    <source>
        <dbReference type="Proteomes" id="UP000307720"/>
    </source>
</evidence>
<evidence type="ECO:0000313" key="1">
    <source>
        <dbReference type="EMBL" id="TGX96846.1"/>
    </source>
</evidence>
<name>A0AC61QW22_9FIRM</name>
<keyword evidence="2" id="KW-1185">Reference proteome</keyword>
<sequence length="251" mass="27900">MKGTVIAVWNLKGGTGKTATTINLAYDLSQMGKKVLAVDFDPQTNTTPIFTKANESGHTVRDIMEASCQAARAVYRTKYRNIDIIKGSRSSGEGYRTDILKGALAPLRSRYDAILIDCQPSSSSFTRNALYAADLVLTPAVLDRFCLDNLNSVRDILSELEEERGMEIEWRVFANRVRNLRSQKNIYADIMGKSNYPFLDVCISDRAEVPNSLAMRKPLDRHAKGSVVAGEFRELAQAFRALGEEAAYGEF</sequence>
<dbReference type="EMBL" id="SRZB01000045">
    <property type="protein sequence ID" value="TGX96846.1"/>
    <property type="molecule type" value="Genomic_DNA"/>
</dbReference>
<gene>
    <name evidence="1" type="ORF">E5357_14745</name>
</gene>
<reference evidence="1" key="1">
    <citation type="submission" date="2019-04" db="EMBL/GenBank/DDBJ databases">
        <title>Microbes associate with the intestines of laboratory mice.</title>
        <authorList>
            <person name="Navarre W."/>
            <person name="Wong E."/>
            <person name="Huang K."/>
            <person name="Tropini C."/>
            <person name="Ng K."/>
            <person name="Yu B."/>
        </authorList>
    </citation>
    <scope>NUCLEOTIDE SEQUENCE</scope>
    <source>
        <strain evidence="1">NM72_1-8</strain>
    </source>
</reference>
<protein>
    <submittedName>
        <fullName evidence="1">ParA family protein</fullName>
    </submittedName>
</protein>
<dbReference type="Proteomes" id="UP000307720">
    <property type="component" value="Unassembled WGS sequence"/>
</dbReference>